<accession>A0ABT9AHX2</accession>
<reference evidence="2" key="1">
    <citation type="submission" date="2023-07" db="EMBL/GenBank/DDBJ databases">
        <authorList>
            <person name="Kim M.K."/>
        </authorList>
    </citation>
    <scope>NUCLEOTIDE SEQUENCE</scope>
    <source>
        <strain evidence="2">M29</strain>
    </source>
</reference>
<gene>
    <name evidence="2" type="ORF">Q5H92_24135</name>
</gene>
<protein>
    <submittedName>
        <fullName evidence="2">Uncharacterized protein</fullName>
    </submittedName>
</protein>
<keyword evidence="3" id="KW-1185">Reference proteome</keyword>
<comment type="caution">
    <text evidence="2">The sequence shown here is derived from an EMBL/GenBank/DDBJ whole genome shotgun (WGS) entry which is preliminary data.</text>
</comment>
<sequence length="293" mass="32746">MTQNRIMGSTYSILMPRIATVIAILCTIGELGSCSSPERPASTVYPQDARISSPEGIPRDSSTSFFPASASVVTSQDARTKRLGDCRFMSGLISKELFWFKAPVLSNYYLGRPIYRFLWAPPFGLPVLLTVELNETDGVLNTRFVNRYPQAMLSSAQVVAWSKPEIERINELKRMIQAGQEVADNTERLTSAVQRLDYIKLSGTPLIITDKATVLSPRQIQQFIGLLNQVKFWQSASCQPSDCFDGANYTLEAHEANRYHMVNRGCFMENSEGIYNCCKFLLDLSPAKSEANN</sequence>
<evidence type="ECO:0000313" key="2">
    <source>
        <dbReference type="EMBL" id="MDO7849476.1"/>
    </source>
</evidence>
<feature type="region of interest" description="Disordered" evidence="1">
    <location>
        <begin position="35"/>
        <end position="62"/>
    </location>
</feature>
<evidence type="ECO:0000256" key="1">
    <source>
        <dbReference type="SAM" id="MobiDB-lite"/>
    </source>
</evidence>
<organism evidence="2 3">
    <name type="scientific">Hymenobacter mellowenesis</name>
    <dbReference type="NCBI Taxonomy" id="3063995"/>
    <lineage>
        <taxon>Bacteria</taxon>
        <taxon>Pseudomonadati</taxon>
        <taxon>Bacteroidota</taxon>
        <taxon>Cytophagia</taxon>
        <taxon>Cytophagales</taxon>
        <taxon>Hymenobacteraceae</taxon>
        <taxon>Hymenobacter</taxon>
    </lineage>
</organism>
<dbReference type="RefSeq" id="WP_305014145.1">
    <property type="nucleotide sequence ID" value="NZ_JAUQSX010000017.1"/>
</dbReference>
<dbReference type="Proteomes" id="UP001167796">
    <property type="component" value="Unassembled WGS sequence"/>
</dbReference>
<name>A0ABT9AHX2_9BACT</name>
<proteinExistence type="predicted"/>
<dbReference type="EMBL" id="JAUQSX010000017">
    <property type="protein sequence ID" value="MDO7849476.1"/>
    <property type="molecule type" value="Genomic_DNA"/>
</dbReference>
<evidence type="ECO:0000313" key="3">
    <source>
        <dbReference type="Proteomes" id="UP001167796"/>
    </source>
</evidence>